<feature type="non-terminal residue" evidence="1">
    <location>
        <position position="371"/>
    </location>
</feature>
<evidence type="ECO:0000313" key="1">
    <source>
        <dbReference type="EMBL" id="CAG8975727.1"/>
    </source>
</evidence>
<protein>
    <submittedName>
        <fullName evidence="1">Uncharacterized protein</fullName>
    </submittedName>
</protein>
<evidence type="ECO:0000313" key="3">
    <source>
        <dbReference type="Proteomes" id="UP000701801"/>
    </source>
</evidence>
<dbReference type="OrthoDB" id="3429704at2759"/>
<dbReference type="EMBL" id="CAJVRM010000148">
    <property type="protein sequence ID" value="CAG8975727.1"/>
    <property type="molecule type" value="Genomic_DNA"/>
</dbReference>
<evidence type="ECO:0000313" key="2">
    <source>
        <dbReference type="EMBL" id="CAG8981647.1"/>
    </source>
</evidence>
<name>A0A9N9LNH1_9HELO</name>
<reference evidence="1" key="1">
    <citation type="submission" date="2021-07" db="EMBL/GenBank/DDBJ databases">
        <authorList>
            <person name="Durling M."/>
        </authorList>
    </citation>
    <scope>NUCLEOTIDE SEQUENCE</scope>
</reference>
<keyword evidence="3" id="KW-1185">Reference proteome</keyword>
<gene>
    <name evidence="1" type="ORF">HYALB_00009134</name>
    <name evidence="2" type="ORF">HYALB_00013522</name>
</gene>
<proteinExistence type="predicted"/>
<dbReference type="AlphaFoldDB" id="A0A9N9LNH1"/>
<accession>A0A9N9LNH1</accession>
<sequence length="371" mass="43212">TNTDDGRYEWTGTFEFPAATKPQKCTVYDGQQRKERRLCYNPFQCSNGSTFHLDCFDASKHPDTCTSGHLRYVWIFSLWARPWKTAPSLDDFEATQPIPYEPTADEIKCEGDLLRMLRKFPREIMQEIMKMAYGLLLWRIFAARKWGERLSGLTGDQVTLPITDITYWKRNQLEESADFVRRSAIQTEDTLTIAIDNLGIRSLEVLDSWPSAISHQAKRHEVYVVEKISNFHNRLMLEKKGDYIRIQNMDEPLRLWDTPAPPSLHSCQFKDKETSPLRLGTIKLDTSLRGLSVFCCDRSTYGIYPHYTDDLSSVLDIFNQIPLRRRNTLIWLFCPLAQQQIRDVWLRHDSIPIFSTPALVVVYMPPFLECL</sequence>
<comment type="caution">
    <text evidence="1">The sequence shown here is derived from an EMBL/GenBank/DDBJ whole genome shotgun (WGS) entry which is preliminary data.</text>
</comment>
<feature type="non-terminal residue" evidence="1">
    <location>
        <position position="1"/>
    </location>
</feature>
<dbReference type="EMBL" id="CAJVRM010000505">
    <property type="protein sequence ID" value="CAG8981647.1"/>
    <property type="molecule type" value="Genomic_DNA"/>
</dbReference>
<organism evidence="1 3">
    <name type="scientific">Hymenoscyphus albidus</name>
    <dbReference type="NCBI Taxonomy" id="595503"/>
    <lineage>
        <taxon>Eukaryota</taxon>
        <taxon>Fungi</taxon>
        <taxon>Dikarya</taxon>
        <taxon>Ascomycota</taxon>
        <taxon>Pezizomycotina</taxon>
        <taxon>Leotiomycetes</taxon>
        <taxon>Helotiales</taxon>
        <taxon>Helotiaceae</taxon>
        <taxon>Hymenoscyphus</taxon>
    </lineage>
</organism>
<dbReference type="Proteomes" id="UP000701801">
    <property type="component" value="Unassembled WGS sequence"/>
</dbReference>